<sequence length="62" mass="7222">MLLTIYIPTYRRDSLDGCLDSIIYQSNSNIEIIISDNDQDGYARGIAHKYKNYVTDYSVRKQ</sequence>
<dbReference type="EMBL" id="LR796461">
    <property type="protein sequence ID" value="CAB4146039.1"/>
    <property type="molecule type" value="Genomic_DNA"/>
</dbReference>
<gene>
    <name evidence="2" type="ORF">UFOVP483_1</name>
</gene>
<name>A0A6J5MR84_9CAUD</name>
<organism evidence="2">
    <name type="scientific">uncultured Caudovirales phage</name>
    <dbReference type="NCBI Taxonomy" id="2100421"/>
    <lineage>
        <taxon>Viruses</taxon>
        <taxon>Duplodnaviria</taxon>
        <taxon>Heunggongvirae</taxon>
        <taxon>Uroviricota</taxon>
        <taxon>Caudoviricetes</taxon>
        <taxon>Peduoviridae</taxon>
        <taxon>Maltschvirus</taxon>
        <taxon>Maltschvirus maltsch</taxon>
    </lineage>
</organism>
<dbReference type="Gene3D" id="3.90.550.10">
    <property type="entry name" value="Spore Coat Polysaccharide Biosynthesis Protein SpsA, Chain A"/>
    <property type="match status" value="1"/>
</dbReference>
<evidence type="ECO:0000313" key="2">
    <source>
        <dbReference type="EMBL" id="CAB4146039.1"/>
    </source>
</evidence>
<feature type="domain" description="Glycosyltransferase 2-like" evidence="1">
    <location>
        <begin position="4"/>
        <end position="55"/>
    </location>
</feature>
<dbReference type="InterPro" id="IPR001173">
    <property type="entry name" value="Glyco_trans_2-like"/>
</dbReference>
<feature type="non-terminal residue" evidence="2">
    <location>
        <position position="62"/>
    </location>
</feature>
<dbReference type="SUPFAM" id="SSF53448">
    <property type="entry name" value="Nucleotide-diphospho-sugar transferases"/>
    <property type="match status" value="1"/>
</dbReference>
<dbReference type="CDD" id="cd00761">
    <property type="entry name" value="Glyco_tranf_GTA_type"/>
    <property type="match status" value="1"/>
</dbReference>
<proteinExistence type="predicted"/>
<accession>A0A6J5MR84</accession>
<dbReference type="InterPro" id="IPR029044">
    <property type="entry name" value="Nucleotide-diphossugar_trans"/>
</dbReference>
<reference evidence="2" key="1">
    <citation type="submission" date="2020-04" db="EMBL/GenBank/DDBJ databases">
        <authorList>
            <person name="Chiriac C."/>
            <person name="Salcher M."/>
            <person name="Ghai R."/>
            <person name="Kavagutti S V."/>
        </authorList>
    </citation>
    <scope>NUCLEOTIDE SEQUENCE</scope>
</reference>
<dbReference type="Pfam" id="PF00535">
    <property type="entry name" value="Glycos_transf_2"/>
    <property type="match status" value="1"/>
</dbReference>
<protein>
    <submittedName>
        <fullName evidence="2">Glyco_tranf_GTA_type domain containing protein</fullName>
    </submittedName>
</protein>
<evidence type="ECO:0000259" key="1">
    <source>
        <dbReference type="Pfam" id="PF00535"/>
    </source>
</evidence>